<proteinExistence type="predicted"/>
<reference evidence="2 3" key="1">
    <citation type="submission" date="2018-06" db="EMBL/GenBank/DDBJ databases">
        <title>The draft genome sequences of strains SCU63 and S1.</title>
        <authorList>
            <person name="Gan L."/>
        </authorList>
    </citation>
    <scope>NUCLEOTIDE SEQUENCE [LARGE SCALE GENOMIC DNA]</scope>
    <source>
        <strain evidence="2 3">SCU63</strain>
    </source>
</reference>
<feature type="transmembrane region" description="Helical" evidence="1">
    <location>
        <begin position="32"/>
        <end position="52"/>
    </location>
</feature>
<dbReference type="Proteomes" id="UP000251002">
    <property type="component" value="Unassembled WGS sequence"/>
</dbReference>
<feature type="transmembrane region" description="Helical" evidence="1">
    <location>
        <begin position="6"/>
        <end position="25"/>
    </location>
</feature>
<keyword evidence="3" id="KW-1185">Reference proteome</keyword>
<keyword evidence="1" id="KW-1133">Transmembrane helix</keyword>
<dbReference type="AlphaFoldDB" id="A0A365KWY9"/>
<organism evidence="2 3">
    <name type="scientific">Planococcus halotolerans</name>
    <dbReference type="NCBI Taxonomy" id="2233542"/>
    <lineage>
        <taxon>Bacteria</taxon>
        <taxon>Bacillati</taxon>
        <taxon>Bacillota</taxon>
        <taxon>Bacilli</taxon>
        <taxon>Bacillales</taxon>
        <taxon>Caryophanaceae</taxon>
        <taxon>Planococcus</taxon>
    </lineage>
</organism>
<protein>
    <submittedName>
        <fullName evidence="2">Uncharacterized protein</fullName>
    </submittedName>
</protein>
<gene>
    <name evidence="2" type="ORF">DP120_09410</name>
</gene>
<comment type="caution">
    <text evidence="2">The sequence shown here is derived from an EMBL/GenBank/DDBJ whole genome shotgun (WGS) entry which is preliminary data.</text>
</comment>
<name>A0A365KWY9_9BACL</name>
<keyword evidence="1" id="KW-0812">Transmembrane</keyword>
<dbReference type="RefSeq" id="WP_112223418.1">
    <property type="nucleotide sequence ID" value="NZ_CP047673.1"/>
</dbReference>
<dbReference type="EMBL" id="QLZR01000003">
    <property type="protein sequence ID" value="RAZ77691.1"/>
    <property type="molecule type" value="Genomic_DNA"/>
</dbReference>
<evidence type="ECO:0000313" key="3">
    <source>
        <dbReference type="Proteomes" id="UP000251002"/>
    </source>
</evidence>
<keyword evidence="1" id="KW-0472">Membrane</keyword>
<evidence type="ECO:0000256" key="1">
    <source>
        <dbReference type="SAM" id="Phobius"/>
    </source>
</evidence>
<sequence>MKRLFWGVTTGISAALIVIALMDFLMQRSGEFTIYILIAGLIMTAISAWGMMKYTGVGFFSNKK</sequence>
<accession>A0A365KWY9</accession>
<evidence type="ECO:0000313" key="2">
    <source>
        <dbReference type="EMBL" id="RAZ77691.1"/>
    </source>
</evidence>